<dbReference type="Proteomes" id="UP000193450">
    <property type="component" value="Chromosome"/>
</dbReference>
<feature type="transmembrane region" description="Helical" evidence="9">
    <location>
        <begin position="209"/>
        <end position="237"/>
    </location>
</feature>
<dbReference type="InterPro" id="IPR001991">
    <property type="entry name" value="Na-dicarboxylate_symporter"/>
</dbReference>
<keyword evidence="7 9" id="KW-1133">Transmembrane helix</keyword>
<dbReference type="Pfam" id="PF00497">
    <property type="entry name" value="SBP_bac_3"/>
    <property type="match status" value="1"/>
</dbReference>
<feature type="transmembrane region" description="Helical" evidence="9">
    <location>
        <begin position="369"/>
        <end position="392"/>
    </location>
</feature>
<dbReference type="InterPro" id="IPR018313">
    <property type="entry name" value="SBP_3_CS"/>
</dbReference>
<dbReference type="AlphaFoldDB" id="A0A1X9NB82"/>
<keyword evidence="6" id="KW-0732">Signal</keyword>
<evidence type="ECO:0000256" key="1">
    <source>
        <dbReference type="ARBA" id="ARBA00004141"/>
    </source>
</evidence>
<gene>
    <name evidence="11" type="ORF">BST96_03080</name>
</gene>
<dbReference type="Gene3D" id="3.40.190.10">
    <property type="entry name" value="Periplasmic binding protein-like II"/>
    <property type="match status" value="2"/>
</dbReference>
<dbReference type="SMART" id="SM00062">
    <property type="entry name" value="PBPb"/>
    <property type="match status" value="1"/>
</dbReference>
<dbReference type="KEGG" id="osg:BST96_03080"/>
<evidence type="ECO:0000256" key="4">
    <source>
        <dbReference type="ARBA" id="ARBA00022448"/>
    </source>
</evidence>
<evidence type="ECO:0000256" key="2">
    <source>
        <dbReference type="ARBA" id="ARBA00004196"/>
    </source>
</evidence>
<evidence type="ECO:0000256" key="6">
    <source>
        <dbReference type="ARBA" id="ARBA00022729"/>
    </source>
</evidence>
<evidence type="ECO:0000313" key="12">
    <source>
        <dbReference type="Proteomes" id="UP000193450"/>
    </source>
</evidence>
<sequence length="703" mass="78123">MIINKLKAPSLTMIILIAMVLGLLAGYYSEQAFYGTEMMAKAFVTLLQMTALPYISLSLIAGIGGLQPTQGLTLMRKGLLVLIPLMALCLLVVLTGPAAFPDWPNASFYSANTVKEIEQVGLVDLFIPSNPFTAFADALIPAIVLFSILMGVGLIGVKDNKATLHYLGQLQSAIANINSLTMKLAPLAVFCIAQSALATLQTQQIDGLFVYITTAAAIMFLLSFIVLPAIVAILTPFYYREVILVCREGLITAFATGSFFVVIPLVAEKIKALLQLRHCTHQSADQLPNIIVPISFSLPVGGKLFALLFIIFSAWFSGERIIIGDYQNLVLQGLPQLFGSIFLAVPVLLDIFNISGSMFDLFVVSENLIVSRLGAVFSVMFAVSLSLLIATTVSGQLRMVWKRLLRFLVFVPPVALGILLMISEVFDSISHQYQGYEKFINRDFTTYKVKSTYLKEPAANSLNQTLTGNTLTRIAMRGKLRVGYFRDDLPYAFHNKQGKLVGFDIEIMNMLAADLGVDVEFVRIYRKDTAPLLESGYIDIASGMPLIPENMKDYTLTAPYSEQTIALLVKTDRRSSFNTWQKIVDQKDDLLLGVPEAFFYRNGIRTHLGHNNIWELASPRLLFNEKYQNIDALLFGAASASAWSLLYPNYSVVVPKPALPPLLLAFPITRHDYDFEHFMTNWIASKKRNRSIDQLFDYWIKGQ</sequence>
<dbReference type="InterPro" id="IPR001638">
    <property type="entry name" value="Solute-binding_3/MltF_N"/>
</dbReference>
<dbReference type="STRING" id="716816.BST96_03080"/>
<dbReference type="PROSITE" id="PS01039">
    <property type="entry name" value="SBP_BACTERIAL_3"/>
    <property type="match status" value="1"/>
</dbReference>
<keyword evidence="5 9" id="KW-0812">Transmembrane</keyword>
<proteinExistence type="inferred from homology"/>
<comment type="subcellular location">
    <subcellularLocation>
        <location evidence="2">Cell envelope</location>
    </subcellularLocation>
    <subcellularLocation>
        <location evidence="1">Membrane</location>
        <topology evidence="1">Multi-pass membrane protein</topology>
    </subcellularLocation>
</comment>
<dbReference type="Pfam" id="PF00375">
    <property type="entry name" value="SDF"/>
    <property type="match status" value="1"/>
</dbReference>
<keyword evidence="4" id="KW-0813">Transport</keyword>
<evidence type="ECO:0000313" key="11">
    <source>
        <dbReference type="EMBL" id="ARN73175.1"/>
    </source>
</evidence>
<evidence type="ECO:0000256" key="5">
    <source>
        <dbReference type="ARBA" id="ARBA00022692"/>
    </source>
</evidence>
<dbReference type="Gene3D" id="1.10.3860.10">
    <property type="entry name" value="Sodium:dicarboxylate symporter"/>
    <property type="match status" value="1"/>
</dbReference>
<dbReference type="GO" id="GO:0015293">
    <property type="term" value="F:symporter activity"/>
    <property type="evidence" value="ECO:0007669"/>
    <property type="project" value="InterPro"/>
</dbReference>
<comment type="similarity">
    <text evidence="3">Belongs to the bacterial solute-binding protein 3 family.</text>
</comment>
<feature type="transmembrane region" description="Helical" evidence="9">
    <location>
        <begin position="249"/>
        <end position="267"/>
    </location>
</feature>
<name>A0A1X9NB82_9GAMM</name>
<feature type="transmembrane region" description="Helical" evidence="9">
    <location>
        <begin position="404"/>
        <end position="422"/>
    </location>
</feature>
<accession>A0A1X9NB82</accession>
<dbReference type="GO" id="GO:0030313">
    <property type="term" value="C:cell envelope"/>
    <property type="evidence" value="ECO:0007669"/>
    <property type="project" value="UniProtKB-SubCell"/>
</dbReference>
<evidence type="ECO:0000256" key="9">
    <source>
        <dbReference type="SAM" id="Phobius"/>
    </source>
</evidence>
<dbReference type="GO" id="GO:0016020">
    <property type="term" value="C:membrane"/>
    <property type="evidence" value="ECO:0007669"/>
    <property type="project" value="UniProtKB-SubCell"/>
</dbReference>
<feature type="transmembrane region" description="Helical" evidence="9">
    <location>
        <begin position="12"/>
        <end position="30"/>
    </location>
</feature>
<organism evidence="11 12">
    <name type="scientific">Oceanicoccus sagamiensis</name>
    <dbReference type="NCBI Taxonomy" id="716816"/>
    <lineage>
        <taxon>Bacteria</taxon>
        <taxon>Pseudomonadati</taxon>
        <taxon>Pseudomonadota</taxon>
        <taxon>Gammaproteobacteria</taxon>
        <taxon>Cellvibrionales</taxon>
        <taxon>Spongiibacteraceae</taxon>
        <taxon>Oceanicoccus</taxon>
    </lineage>
</organism>
<feature type="transmembrane region" description="Helical" evidence="9">
    <location>
        <begin position="329"/>
        <end position="349"/>
    </location>
</feature>
<reference evidence="11 12" key="1">
    <citation type="submission" date="2016-11" db="EMBL/GenBank/DDBJ databases">
        <title>Trade-off between light-utilization and light-protection in marine flavobacteria.</title>
        <authorList>
            <person name="Kumagai Y."/>
        </authorList>
    </citation>
    <scope>NUCLEOTIDE SEQUENCE [LARGE SCALE GENOMIC DNA]</scope>
    <source>
        <strain evidence="11 12">NBRC 107125</strain>
    </source>
</reference>
<keyword evidence="8 9" id="KW-0472">Membrane</keyword>
<keyword evidence="12" id="KW-1185">Reference proteome</keyword>
<dbReference type="PANTHER" id="PTHR35936">
    <property type="entry name" value="MEMBRANE-BOUND LYTIC MUREIN TRANSGLYCOSYLASE F"/>
    <property type="match status" value="1"/>
</dbReference>
<feature type="transmembrane region" description="Helical" evidence="9">
    <location>
        <begin position="138"/>
        <end position="157"/>
    </location>
</feature>
<feature type="transmembrane region" description="Helical" evidence="9">
    <location>
        <begin position="78"/>
        <end position="100"/>
    </location>
</feature>
<evidence type="ECO:0000256" key="8">
    <source>
        <dbReference type="ARBA" id="ARBA00023136"/>
    </source>
</evidence>
<evidence type="ECO:0000256" key="3">
    <source>
        <dbReference type="ARBA" id="ARBA00010333"/>
    </source>
</evidence>
<feature type="transmembrane region" description="Helical" evidence="9">
    <location>
        <begin position="290"/>
        <end position="317"/>
    </location>
</feature>
<dbReference type="EMBL" id="CP019343">
    <property type="protein sequence ID" value="ARN73175.1"/>
    <property type="molecule type" value="Genomic_DNA"/>
</dbReference>
<feature type="domain" description="Solute-binding protein family 3/N-terminal" evidence="10">
    <location>
        <begin position="479"/>
        <end position="703"/>
    </location>
</feature>
<feature type="transmembrane region" description="Helical" evidence="9">
    <location>
        <begin position="42"/>
        <end position="66"/>
    </location>
</feature>
<dbReference type="InterPro" id="IPR036458">
    <property type="entry name" value="Na:dicarbo_symporter_sf"/>
</dbReference>
<evidence type="ECO:0000256" key="7">
    <source>
        <dbReference type="ARBA" id="ARBA00022989"/>
    </source>
</evidence>
<feature type="transmembrane region" description="Helical" evidence="9">
    <location>
        <begin position="177"/>
        <end position="197"/>
    </location>
</feature>
<evidence type="ECO:0000259" key="10">
    <source>
        <dbReference type="SMART" id="SM00062"/>
    </source>
</evidence>
<dbReference type="SUPFAM" id="SSF53850">
    <property type="entry name" value="Periplasmic binding protein-like II"/>
    <property type="match status" value="1"/>
</dbReference>
<dbReference type="PANTHER" id="PTHR35936:SF19">
    <property type="entry name" value="AMINO-ACID-BINDING PROTEIN YXEM-RELATED"/>
    <property type="match status" value="1"/>
</dbReference>
<protein>
    <recommendedName>
        <fullName evidence="10">Solute-binding protein family 3/N-terminal domain-containing protein</fullName>
    </recommendedName>
</protein>
<dbReference type="SUPFAM" id="SSF118215">
    <property type="entry name" value="Proton glutamate symport protein"/>
    <property type="match status" value="1"/>
</dbReference>